<protein>
    <recommendedName>
        <fullName evidence="1">Bacteriophage T5 Orf172 DNA-binding domain-containing protein</fullName>
    </recommendedName>
</protein>
<dbReference type="Pfam" id="PF10544">
    <property type="entry name" value="T5orf172"/>
    <property type="match status" value="1"/>
</dbReference>
<name>A0A383EYH6_9ZZZZ</name>
<feature type="domain" description="Bacteriophage T5 Orf172 DNA-binding" evidence="1">
    <location>
        <begin position="10"/>
        <end position="102"/>
    </location>
</feature>
<dbReference type="InterPro" id="IPR018306">
    <property type="entry name" value="Phage_T5_Orf172_DNA-bd"/>
</dbReference>
<proteinExistence type="predicted"/>
<reference evidence="2" key="1">
    <citation type="submission" date="2018-05" db="EMBL/GenBank/DDBJ databases">
        <authorList>
            <person name="Lanie J.A."/>
            <person name="Ng W.-L."/>
            <person name="Kazmierczak K.M."/>
            <person name="Andrzejewski T.M."/>
            <person name="Davidsen T.M."/>
            <person name="Wayne K.J."/>
            <person name="Tettelin H."/>
            <person name="Glass J.I."/>
            <person name="Rusch D."/>
            <person name="Podicherti R."/>
            <person name="Tsui H.-C.T."/>
            <person name="Winkler M.E."/>
        </authorList>
    </citation>
    <scope>NUCLEOTIDE SEQUENCE</scope>
</reference>
<feature type="non-terminal residue" evidence="2">
    <location>
        <position position="153"/>
    </location>
</feature>
<organism evidence="2">
    <name type="scientific">marine metagenome</name>
    <dbReference type="NCBI Taxonomy" id="408172"/>
    <lineage>
        <taxon>unclassified sequences</taxon>
        <taxon>metagenomes</taxon>
        <taxon>ecological metagenomes</taxon>
    </lineage>
</organism>
<dbReference type="AlphaFoldDB" id="A0A383EYH6"/>
<dbReference type="EMBL" id="UINC01229998">
    <property type="protein sequence ID" value="SVE61937.1"/>
    <property type="molecule type" value="Genomic_DNA"/>
</dbReference>
<evidence type="ECO:0000313" key="2">
    <source>
        <dbReference type="EMBL" id="SVE61937.1"/>
    </source>
</evidence>
<sequence length="153" mass="17396">MPSYAQEGEIYFLRERSTTGSGFTPFVKIGLVNFDEVRNSLKRLGEHQTGNPRHLVLPPDNIVKTIHVNKVEASLHNRFAEIKQRGEWFVIESEEKIEEFISQAKQLAAEMQQMAPVLEKVAALDKTPDNSETIEATRESKHYATQLCLADLQ</sequence>
<gene>
    <name evidence="2" type="ORF">METZ01_LOCUS514791</name>
</gene>
<evidence type="ECO:0000259" key="1">
    <source>
        <dbReference type="Pfam" id="PF10544"/>
    </source>
</evidence>
<accession>A0A383EYH6</accession>